<dbReference type="Proteomes" id="UP000216024">
    <property type="component" value="Unassembled WGS sequence"/>
</dbReference>
<dbReference type="PROSITE" id="PS00198">
    <property type="entry name" value="4FE4S_FER_1"/>
    <property type="match status" value="1"/>
</dbReference>
<sequence length="224" mass="25244">MNIKEIYEYIDKIGCVSFSTVDDGYVQSRIAHFFAFDDDGLYFRTMMVKPFYHQLKANGNVAICGMYPSTQLLGHDDNGSPNFVGGYTMRLAGDIKELTTEEVELKAKTNSDFKTAIYDMNKYPATRCFCIYKGKGEIFDYDFKLEKRDHKLLRTRFSFGGMTYNNAGCIITNKCIECGKCHKVCTFAAVKKGSPYKINGARCDECGSCYLACPVGAIEKPLTF</sequence>
<evidence type="ECO:0000313" key="5">
    <source>
        <dbReference type="EMBL" id="PAB57826.1"/>
    </source>
</evidence>
<dbReference type="InterPro" id="IPR017896">
    <property type="entry name" value="4Fe4S_Fe-S-bd"/>
</dbReference>
<dbReference type="InterPro" id="IPR011576">
    <property type="entry name" value="Pyridox_Oxase_N"/>
</dbReference>
<name>A0A267ME50_9FIRM</name>
<keyword evidence="2" id="KW-0408">Iron</keyword>
<dbReference type="Gene3D" id="3.30.70.20">
    <property type="match status" value="1"/>
</dbReference>
<organism evidence="5 6">
    <name type="scientific">Anaeromicrobium sediminis</name>
    <dbReference type="NCBI Taxonomy" id="1478221"/>
    <lineage>
        <taxon>Bacteria</taxon>
        <taxon>Bacillati</taxon>
        <taxon>Bacillota</taxon>
        <taxon>Clostridia</taxon>
        <taxon>Peptostreptococcales</taxon>
        <taxon>Thermotaleaceae</taxon>
        <taxon>Anaeromicrobium</taxon>
    </lineage>
</organism>
<dbReference type="GO" id="GO:0051536">
    <property type="term" value="F:iron-sulfur cluster binding"/>
    <property type="evidence" value="ECO:0007669"/>
    <property type="project" value="UniProtKB-KW"/>
</dbReference>
<feature type="domain" description="4Fe-4S ferredoxin-type" evidence="4">
    <location>
        <begin position="194"/>
        <end position="223"/>
    </location>
</feature>
<dbReference type="InterPro" id="IPR012349">
    <property type="entry name" value="Split_barrel_FMN-bd"/>
</dbReference>
<dbReference type="AlphaFoldDB" id="A0A267ME50"/>
<feature type="domain" description="4Fe-4S ferredoxin-type" evidence="4">
    <location>
        <begin position="166"/>
        <end position="191"/>
    </location>
</feature>
<dbReference type="SUPFAM" id="SSF50475">
    <property type="entry name" value="FMN-binding split barrel"/>
    <property type="match status" value="1"/>
</dbReference>
<evidence type="ECO:0000259" key="4">
    <source>
        <dbReference type="PROSITE" id="PS51379"/>
    </source>
</evidence>
<dbReference type="Gene3D" id="2.30.110.10">
    <property type="entry name" value="Electron Transport, Fmn-binding Protein, Chain A"/>
    <property type="match status" value="1"/>
</dbReference>
<reference evidence="5 6" key="1">
    <citation type="submission" date="2017-06" db="EMBL/GenBank/DDBJ databases">
        <title>Draft genome sequence of anaerobic fermentative bacterium Anaeromicrobium sediminis DY2726D isolated from West Pacific Ocean sediments.</title>
        <authorList>
            <person name="Zeng X."/>
        </authorList>
    </citation>
    <scope>NUCLEOTIDE SEQUENCE [LARGE SCALE GENOMIC DNA]</scope>
    <source>
        <strain evidence="5 6">DY2726D</strain>
    </source>
</reference>
<evidence type="ECO:0000256" key="3">
    <source>
        <dbReference type="ARBA" id="ARBA00023014"/>
    </source>
</evidence>
<dbReference type="SUPFAM" id="SSF54862">
    <property type="entry name" value="4Fe-4S ferredoxins"/>
    <property type="match status" value="1"/>
</dbReference>
<keyword evidence="3" id="KW-0411">Iron-sulfur</keyword>
<keyword evidence="1" id="KW-0479">Metal-binding</keyword>
<dbReference type="GO" id="GO:0046872">
    <property type="term" value="F:metal ion binding"/>
    <property type="evidence" value="ECO:0007669"/>
    <property type="project" value="UniProtKB-KW"/>
</dbReference>
<evidence type="ECO:0000313" key="6">
    <source>
        <dbReference type="Proteomes" id="UP000216024"/>
    </source>
</evidence>
<dbReference type="EMBL" id="NIBG01000022">
    <property type="protein sequence ID" value="PAB57826.1"/>
    <property type="molecule type" value="Genomic_DNA"/>
</dbReference>
<dbReference type="Pfam" id="PF13187">
    <property type="entry name" value="Fer4_9"/>
    <property type="match status" value="1"/>
</dbReference>
<protein>
    <submittedName>
        <fullName evidence="5">Pyridoxine-5-phosphate oxidase</fullName>
    </submittedName>
</protein>
<keyword evidence="6" id="KW-1185">Reference proteome</keyword>
<proteinExistence type="predicted"/>
<dbReference type="InterPro" id="IPR017900">
    <property type="entry name" value="4Fe4S_Fe_S_CS"/>
</dbReference>
<dbReference type="RefSeq" id="WP_095135051.1">
    <property type="nucleotide sequence ID" value="NZ_NIBG01000022.1"/>
</dbReference>
<dbReference type="Pfam" id="PF01243">
    <property type="entry name" value="PNPOx_N"/>
    <property type="match status" value="1"/>
</dbReference>
<evidence type="ECO:0000256" key="2">
    <source>
        <dbReference type="ARBA" id="ARBA00023004"/>
    </source>
</evidence>
<evidence type="ECO:0000256" key="1">
    <source>
        <dbReference type="ARBA" id="ARBA00022723"/>
    </source>
</evidence>
<accession>A0A267ME50</accession>
<dbReference type="OrthoDB" id="9794954at2"/>
<gene>
    <name evidence="5" type="ORF">CCE28_17645</name>
</gene>
<comment type="caution">
    <text evidence="5">The sequence shown here is derived from an EMBL/GenBank/DDBJ whole genome shotgun (WGS) entry which is preliminary data.</text>
</comment>
<dbReference type="PROSITE" id="PS51379">
    <property type="entry name" value="4FE4S_FER_2"/>
    <property type="match status" value="2"/>
</dbReference>